<gene>
    <name evidence="2" type="ORF">GIL414_LOCUS12210</name>
    <name evidence="1" type="ORF">SMN809_LOCUS10768</name>
</gene>
<evidence type="ECO:0008006" key="4">
    <source>
        <dbReference type="Google" id="ProtNLM"/>
    </source>
</evidence>
<sequence length="296" mass="34741">MIYCASVKTVNDSQIDCIDSSDERDFCRRQYPFDFTQRYKLIAYHDRGKFISIIYHCDGLGHCNNHEDEWLCDIIDQSEARIFTSRNLLDFIPILPKNTKDEPPQNVTLSWYCNRGIPVNSTVRENEIKCFCPPVYYGDRCEYQRKRLNVILELQSIGLWENDAIVFYPERSMPNLVFVQLFDDLNTNPLHLVFLNNEDTVILYNRIHVKVSENNECPAISKTFDSTFAQLPYLRRVKQYQRPCKNTTTRITCFYDEMHICLCNKLEEAECIPFVIDNSTAQYPININPCKNGVCM</sequence>
<evidence type="ECO:0000313" key="1">
    <source>
        <dbReference type="EMBL" id="CAF3979345.1"/>
    </source>
</evidence>
<dbReference type="Proteomes" id="UP000676336">
    <property type="component" value="Unassembled WGS sequence"/>
</dbReference>
<protein>
    <recommendedName>
        <fullName evidence="4">EGF-like domain-containing protein</fullName>
    </recommendedName>
</protein>
<dbReference type="Proteomes" id="UP000681720">
    <property type="component" value="Unassembled WGS sequence"/>
</dbReference>
<evidence type="ECO:0000313" key="2">
    <source>
        <dbReference type="EMBL" id="CAF4009237.1"/>
    </source>
</evidence>
<dbReference type="AlphaFoldDB" id="A0A8S2MXC9"/>
<comment type="caution">
    <text evidence="1">The sequence shown here is derived from an EMBL/GenBank/DDBJ whole genome shotgun (WGS) entry which is preliminary data.</text>
</comment>
<accession>A0A8S2MXC9</accession>
<name>A0A8S2MXC9_9BILA</name>
<dbReference type="EMBL" id="CAJOBI010003741">
    <property type="protein sequence ID" value="CAF3979345.1"/>
    <property type="molecule type" value="Genomic_DNA"/>
</dbReference>
<proteinExistence type="predicted"/>
<organism evidence="1 3">
    <name type="scientific">Rotaria magnacalcarata</name>
    <dbReference type="NCBI Taxonomy" id="392030"/>
    <lineage>
        <taxon>Eukaryota</taxon>
        <taxon>Metazoa</taxon>
        <taxon>Spiralia</taxon>
        <taxon>Gnathifera</taxon>
        <taxon>Rotifera</taxon>
        <taxon>Eurotatoria</taxon>
        <taxon>Bdelloidea</taxon>
        <taxon>Philodinida</taxon>
        <taxon>Philodinidae</taxon>
        <taxon>Rotaria</taxon>
    </lineage>
</organism>
<evidence type="ECO:0000313" key="3">
    <source>
        <dbReference type="Proteomes" id="UP000676336"/>
    </source>
</evidence>
<dbReference type="EMBL" id="CAJOBJ010004723">
    <property type="protein sequence ID" value="CAF4009237.1"/>
    <property type="molecule type" value="Genomic_DNA"/>
</dbReference>
<reference evidence="1" key="1">
    <citation type="submission" date="2021-02" db="EMBL/GenBank/DDBJ databases">
        <authorList>
            <person name="Nowell W R."/>
        </authorList>
    </citation>
    <scope>NUCLEOTIDE SEQUENCE</scope>
</reference>